<name>A0A0K2T5A1_LEPSM</name>
<accession>A0A0K2T5A1</accession>
<organism evidence="1">
    <name type="scientific">Lepeophtheirus salmonis</name>
    <name type="common">Salmon louse</name>
    <name type="synonym">Caligus salmonis</name>
    <dbReference type="NCBI Taxonomy" id="72036"/>
    <lineage>
        <taxon>Eukaryota</taxon>
        <taxon>Metazoa</taxon>
        <taxon>Ecdysozoa</taxon>
        <taxon>Arthropoda</taxon>
        <taxon>Crustacea</taxon>
        <taxon>Multicrustacea</taxon>
        <taxon>Hexanauplia</taxon>
        <taxon>Copepoda</taxon>
        <taxon>Siphonostomatoida</taxon>
        <taxon>Caligidae</taxon>
        <taxon>Lepeophtheirus</taxon>
    </lineage>
</organism>
<evidence type="ECO:0000313" key="1">
    <source>
        <dbReference type="EMBL" id="CDW21208.1"/>
    </source>
</evidence>
<proteinExistence type="predicted"/>
<reference evidence="1" key="1">
    <citation type="submission" date="2014-05" db="EMBL/GenBank/DDBJ databases">
        <authorList>
            <person name="Chronopoulou M."/>
        </authorList>
    </citation>
    <scope>NUCLEOTIDE SEQUENCE</scope>
    <source>
        <tissue evidence="1">Whole organism</tissue>
    </source>
</reference>
<sequence>MNGISLGSLKNVLPDSGDSANLISTQNTERLVFNINFGKKPEGQLTVANSLSIDIIGEMKVQIKYHDITTPLTFQTSSEYRGILLSLGTYIKLNIIHPEFPFPIEPAMDF</sequence>
<dbReference type="AlphaFoldDB" id="A0A0K2T5A1"/>
<protein>
    <submittedName>
        <fullName evidence="1">Uncharacterized protein</fullName>
    </submittedName>
</protein>
<dbReference type="EMBL" id="HACA01003847">
    <property type="protein sequence ID" value="CDW21208.1"/>
    <property type="molecule type" value="Transcribed_RNA"/>
</dbReference>